<feature type="compositionally biased region" description="Acidic residues" evidence="1">
    <location>
        <begin position="48"/>
        <end position="62"/>
    </location>
</feature>
<organism evidence="4 5">
    <name type="scientific">Bacteroides mediterraneensis</name>
    <dbReference type="NCBI Taxonomy" id="1841856"/>
    <lineage>
        <taxon>Bacteria</taxon>
        <taxon>Pseudomonadati</taxon>
        <taxon>Bacteroidota</taxon>
        <taxon>Bacteroidia</taxon>
        <taxon>Bacteroidales</taxon>
        <taxon>Bacteroidaceae</taxon>
        <taxon>Bacteroides</taxon>
    </lineage>
</organism>
<dbReference type="Gene3D" id="2.40.100.20">
    <property type="match status" value="1"/>
</dbReference>
<gene>
    <name evidence="4" type="ORF">H6A31_05085</name>
</gene>
<feature type="region of interest" description="Disordered" evidence="1">
    <location>
        <begin position="23"/>
        <end position="62"/>
    </location>
</feature>
<dbReference type="InterPro" id="IPR029000">
    <property type="entry name" value="Cyclophilin-like_dom_sf"/>
</dbReference>
<keyword evidence="2" id="KW-0732">Signal</keyword>
<protein>
    <recommendedName>
        <fullName evidence="3">Cyclophilin-like domain-containing protein</fullName>
    </recommendedName>
</protein>
<dbReference type="RefSeq" id="WP_204475251.1">
    <property type="nucleotide sequence ID" value="NZ_JACJJW010000009.1"/>
</dbReference>
<dbReference type="InterPro" id="IPR041183">
    <property type="entry name" value="Cyclophilin-like"/>
</dbReference>
<keyword evidence="5" id="KW-1185">Reference proteome</keyword>
<dbReference type="EMBL" id="JACJJW010000009">
    <property type="protein sequence ID" value="MBM6758065.1"/>
    <property type="molecule type" value="Genomic_DNA"/>
</dbReference>
<evidence type="ECO:0000259" key="3">
    <source>
        <dbReference type="Pfam" id="PF18050"/>
    </source>
</evidence>
<proteinExistence type="predicted"/>
<comment type="caution">
    <text evidence="4">The sequence shown here is derived from an EMBL/GenBank/DDBJ whole genome shotgun (WGS) entry which is preliminary data.</text>
</comment>
<dbReference type="Pfam" id="PF18050">
    <property type="entry name" value="Cyclophil_like2"/>
    <property type="match status" value="1"/>
</dbReference>
<evidence type="ECO:0000256" key="2">
    <source>
        <dbReference type="SAM" id="SignalP"/>
    </source>
</evidence>
<dbReference type="SUPFAM" id="SSF50891">
    <property type="entry name" value="Cyclophilin-like"/>
    <property type="match status" value="1"/>
</dbReference>
<sequence length="185" mass="19867">MKKVLLFPFLFFACMALPACNPSDDTPSAPEANLPGQSENTGGSGNSEENENPENPDNDDALMENNTLTLTVNDRSFTATLADNSATEALKERLAQGTLEVRVDDYGDMEKVGSLGFSLPRTDRQTTTVPGDIMLYQGSSLVIFYGSNSWAYTPLAKVDGVSTREEMLELLGGKGSVTLTLSLAE</sequence>
<feature type="chain" id="PRO_5047132223" description="Cyclophilin-like domain-containing protein" evidence="2">
    <location>
        <begin position="20"/>
        <end position="185"/>
    </location>
</feature>
<dbReference type="Proteomes" id="UP000703295">
    <property type="component" value="Unassembled WGS sequence"/>
</dbReference>
<evidence type="ECO:0000313" key="4">
    <source>
        <dbReference type="EMBL" id="MBM6758065.1"/>
    </source>
</evidence>
<name>A0ABS2ETQ6_9BACE</name>
<evidence type="ECO:0000313" key="5">
    <source>
        <dbReference type="Proteomes" id="UP000703295"/>
    </source>
</evidence>
<accession>A0ABS2ETQ6</accession>
<reference evidence="4 5" key="1">
    <citation type="journal article" date="2021" name="Sci. Rep.">
        <title>The distribution of antibiotic resistance genes in chicken gut microbiota commensals.</title>
        <authorList>
            <person name="Juricova H."/>
            <person name="Matiasovicova J."/>
            <person name="Kubasova T."/>
            <person name="Cejkova D."/>
            <person name="Rychlik I."/>
        </authorList>
    </citation>
    <scope>NUCLEOTIDE SEQUENCE [LARGE SCALE GENOMIC DNA]</scope>
    <source>
        <strain evidence="4 5">An801</strain>
    </source>
</reference>
<feature type="signal peptide" evidence="2">
    <location>
        <begin position="1"/>
        <end position="19"/>
    </location>
</feature>
<feature type="domain" description="Cyclophilin-like" evidence="3">
    <location>
        <begin position="70"/>
        <end position="181"/>
    </location>
</feature>
<evidence type="ECO:0000256" key="1">
    <source>
        <dbReference type="SAM" id="MobiDB-lite"/>
    </source>
</evidence>